<protein>
    <submittedName>
        <fullName evidence="3">Glycosyltransferase</fullName>
    </submittedName>
</protein>
<dbReference type="Pfam" id="PF00534">
    <property type="entry name" value="Glycos_transf_1"/>
    <property type="match status" value="1"/>
</dbReference>
<evidence type="ECO:0000256" key="1">
    <source>
        <dbReference type="SAM" id="Phobius"/>
    </source>
</evidence>
<feature type="transmembrane region" description="Helical" evidence="1">
    <location>
        <begin position="75"/>
        <end position="96"/>
    </location>
</feature>
<keyword evidence="1" id="KW-0472">Membrane</keyword>
<sequence length="372" mass="42816">MKNVVFVMHRFRTGGVEKMFINIVDQLRSEKVYLIVVHKDFDGIAQQIPGNVEIIDFDHLFLVHSLRRVNGSLQFLSPLLAPLILVIQILYCKFLLNLKQDVTINFSDTFSSLILTYVQKGEKFSWIHSNPRVIKNSSLGFLYSFLYKKCDQIICICNDQKKLFLDLFKIDEKSTKVVYNTIDTNVIDKYKNEELKTQDEKFILMVSRIDNRSKDFISVIKAYNLLWLEDKNIPCMYIVGAGPDEGFIKSFIKELQLEDRIILKGNDTNPYKWMKNASIFIFSSKSEGFGLVLIEAMYCEVPVIATDCEVGPREILKNGEFGQLVQVGDVLQLKNGISEILRDDNIGKIKALAKERAASFSTQNRDLMKEIF</sequence>
<dbReference type="RefSeq" id="WP_273631440.1">
    <property type="nucleotide sequence ID" value="NZ_CP117167.1"/>
</dbReference>
<feature type="domain" description="Glycosyl transferase family 1" evidence="2">
    <location>
        <begin position="188"/>
        <end position="345"/>
    </location>
</feature>
<dbReference type="SUPFAM" id="SSF53756">
    <property type="entry name" value="UDP-Glycosyltransferase/glycogen phosphorylase"/>
    <property type="match status" value="1"/>
</dbReference>
<dbReference type="Gene3D" id="3.40.50.2000">
    <property type="entry name" value="Glycogen Phosphorylase B"/>
    <property type="match status" value="2"/>
</dbReference>
<evidence type="ECO:0000313" key="4">
    <source>
        <dbReference type="Proteomes" id="UP001216139"/>
    </source>
</evidence>
<keyword evidence="4" id="KW-1185">Reference proteome</keyword>
<keyword evidence="1" id="KW-0812">Transmembrane</keyword>
<accession>A0ABY7TAD5</accession>
<organism evidence="3 4">
    <name type="scientific">Mucilaginibacter jinjuensis</name>
    <dbReference type="NCBI Taxonomy" id="1176721"/>
    <lineage>
        <taxon>Bacteria</taxon>
        <taxon>Pseudomonadati</taxon>
        <taxon>Bacteroidota</taxon>
        <taxon>Sphingobacteriia</taxon>
        <taxon>Sphingobacteriales</taxon>
        <taxon>Sphingobacteriaceae</taxon>
        <taxon>Mucilaginibacter</taxon>
    </lineage>
</organism>
<dbReference type="PANTHER" id="PTHR12526:SF630">
    <property type="entry name" value="GLYCOSYLTRANSFERASE"/>
    <property type="match status" value="1"/>
</dbReference>
<dbReference type="CDD" id="cd03811">
    <property type="entry name" value="GT4_GT28_WabH-like"/>
    <property type="match status" value="1"/>
</dbReference>
<evidence type="ECO:0000313" key="3">
    <source>
        <dbReference type="EMBL" id="WCT13168.1"/>
    </source>
</evidence>
<gene>
    <name evidence="3" type="ORF">PQO05_04375</name>
</gene>
<name>A0ABY7TAD5_9SPHI</name>
<dbReference type="Proteomes" id="UP001216139">
    <property type="component" value="Chromosome"/>
</dbReference>
<dbReference type="EMBL" id="CP117167">
    <property type="protein sequence ID" value="WCT13168.1"/>
    <property type="molecule type" value="Genomic_DNA"/>
</dbReference>
<dbReference type="PANTHER" id="PTHR12526">
    <property type="entry name" value="GLYCOSYLTRANSFERASE"/>
    <property type="match status" value="1"/>
</dbReference>
<reference evidence="3 4" key="1">
    <citation type="submission" date="2023-02" db="EMBL/GenBank/DDBJ databases">
        <title>Genome sequence of Mucilaginibacter jinjuensis strain KACC 16571.</title>
        <authorList>
            <person name="Kim S."/>
            <person name="Heo J."/>
            <person name="Kwon S.-W."/>
        </authorList>
    </citation>
    <scope>NUCLEOTIDE SEQUENCE [LARGE SCALE GENOMIC DNA]</scope>
    <source>
        <strain evidence="3 4">KACC 16571</strain>
    </source>
</reference>
<evidence type="ECO:0000259" key="2">
    <source>
        <dbReference type="Pfam" id="PF00534"/>
    </source>
</evidence>
<dbReference type="InterPro" id="IPR001296">
    <property type="entry name" value="Glyco_trans_1"/>
</dbReference>
<proteinExistence type="predicted"/>
<keyword evidence="1" id="KW-1133">Transmembrane helix</keyword>